<dbReference type="InterPro" id="IPR019171">
    <property type="entry name" value="MIX23"/>
</dbReference>
<dbReference type="Proteomes" id="UP000183832">
    <property type="component" value="Unassembled WGS sequence"/>
</dbReference>
<evidence type="ECO:0000256" key="2">
    <source>
        <dbReference type="ARBA" id="ARBA00024228"/>
    </source>
</evidence>
<dbReference type="EMBL" id="CVRI01000048">
    <property type="protein sequence ID" value="CRK98850.1"/>
    <property type="molecule type" value="Genomic_DNA"/>
</dbReference>
<evidence type="ECO:0000256" key="3">
    <source>
        <dbReference type="ARBA" id="ARBA00030733"/>
    </source>
</evidence>
<accession>A0A1J1IGF3</accession>
<evidence type="ECO:0000256" key="1">
    <source>
        <dbReference type="ARBA" id="ARBA00024204"/>
    </source>
</evidence>
<gene>
    <name evidence="4" type="ORF">CLUMA_CG012044</name>
</gene>
<dbReference type="GO" id="GO:0005758">
    <property type="term" value="C:mitochondrial intermembrane space"/>
    <property type="evidence" value="ECO:0007669"/>
    <property type="project" value="InterPro"/>
</dbReference>
<reference evidence="4 5" key="1">
    <citation type="submission" date="2015-04" db="EMBL/GenBank/DDBJ databases">
        <authorList>
            <person name="Syromyatnikov M.Y."/>
            <person name="Popov V.N."/>
        </authorList>
    </citation>
    <scope>NUCLEOTIDE SEQUENCE [LARGE SCALE GENOMIC DNA]</scope>
</reference>
<name>A0A1J1IGF3_9DIPT</name>
<evidence type="ECO:0000313" key="4">
    <source>
        <dbReference type="EMBL" id="CRK98850.1"/>
    </source>
</evidence>
<dbReference type="PANTHER" id="PTHR31905">
    <property type="entry name" value="COILED-COIL DOMAIN-CONTAINING PROTEIN 58"/>
    <property type="match status" value="1"/>
</dbReference>
<sequence length="141" mass="16614">MAFKLVCGDILLFQEQLKQMRDLDDKVIYALNNSLPTASIKARTDSNPKENCKELYEKLKSSYANREKVIQECIILTAEQVSQLKKQRETNDDTQLDKNFKNEQRKLRVLKQELGVEEIVKERSLKTFNERCRSYFRADSF</sequence>
<evidence type="ECO:0000313" key="5">
    <source>
        <dbReference type="Proteomes" id="UP000183832"/>
    </source>
</evidence>
<dbReference type="AlphaFoldDB" id="A0A1J1IGF3"/>
<proteinExistence type="inferred from homology"/>
<dbReference type="OrthoDB" id="5593818at2759"/>
<dbReference type="PANTHER" id="PTHR31905:SF2">
    <property type="entry name" value="PROTEIN MIX23"/>
    <property type="match status" value="1"/>
</dbReference>
<dbReference type="Pfam" id="PF09774">
    <property type="entry name" value="MIX23"/>
    <property type="match status" value="1"/>
</dbReference>
<comment type="similarity">
    <text evidence="1">Belongs to the MIX23 family.</text>
</comment>
<protein>
    <recommendedName>
        <fullName evidence="2">Protein MIX23</fullName>
    </recommendedName>
    <alternativeName>
        <fullName evidence="3">Coiled-coil domain-containing protein 58</fullName>
    </alternativeName>
</protein>
<organism evidence="4 5">
    <name type="scientific">Clunio marinus</name>
    <dbReference type="NCBI Taxonomy" id="568069"/>
    <lineage>
        <taxon>Eukaryota</taxon>
        <taxon>Metazoa</taxon>
        <taxon>Ecdysozoa</taxon>
        <taxon>Arthropoda</taxon>
        <taxon>Hexapoda</taxon>
        <taxon>Insecta</taxon>
        <taxon>Pterygota</taxon>
        <taxon>Neoptera</taxon>
        <taxon>Endopterygota</taxon>
        <taxon>Diptera</taxon>
        <taxon>Nematocera</taxon>
        <taxon>Chironomoidea</taxon>
        <taxon>Chironomidae</taxon>
        <taxon>Clunio</taxon>
    </lineage>
</organism>
<dbReference type="STRING" id="568069.A0A1J1IGF3"/>
<keyword evidence="5" id="KW-1185">Reference proteome</keyword>